<keyword evidence="1" id="KW-0328">Glycosyltransferase</keyword>
<dbReference type="Gene3D" id="3.40.50.2000">
    <property type="entry name" value="Glycogen Phosphorylase B"/>
    <property type="match status" value="2"/>
</dbReference>
<dbReference type="EMBL" id="JACCCO010000003">
    <property type="protein sequence ID" value="NYF43642.1"/>
    <property type="molecule type" value="Genomic_DNA"/>
</dbReference>
<dbReference type="SUPFAM" id="SSF53756">
    <property type="entry name" value="UDP-Glycosyltransferase/glycogen phosphorylase"/>
    <property type="match status" value="1"/>
</dbReference>
<gene>
    <name evidence="4" type="ORF">HDA43_005869</name>
</gene>
<comment type="caution">
    <text evidence="4">The sequence shown here is derived from an EMBL/GenBank/DDBJ whole genome shotgun (WGS) entry which is preliminary data.</text>
</comment>
<evidence type="ECO:0000256" key="2">
    <source>
        <dbReference type="ARBA" id="ARBA00022679"/>
    </source>
</evidence>
<name>A0A852V1K2_9ACTN</name>
<reference evidence="4 5" key="1">
    <citation type="submission" date="2020-07" db="EMBL/GenBank/DDBJ databases">
        <title>Sequencing the genomes of 1000 actinobacteria strains.</title>
        <authorList>
            <person name="Klenk H.-P."/>
        </authorList>
    </citation>
    <scope>NUCLEOTIDE SEQUENCE [LARGE SCALE GENOMIC DNA]</scope>
    <source>
        <strain evidence="4 5">DSM 45763</strain>
    </source>
</reference>
<feature type="domain" description="Glycosyltransferase subfamily 4-like N-terminal" evidence="3">
    <location>
        <begin position="22"/>
        <end position="184"/>
    </location>
</feature>
<evidence type="ECO:0000256" key="1">
    <source>
        <dbReference type="ARBA" id="ARBA00022676"/>
    </source>
</evidence>
<sequence length="379" mass="40392">MAVEDEADVQRVVLVTGHLGLGGAEKQLVLLAGELHRRGVETHVFVLSKGGPREADLLAEGIAVHRLGFSRRSPGPVALARNLRAFLRLVGLLRRLRPDVLHGFLYEGYVLGAVAARLARVPVVVTGRRTQGYLKPRNPGYVALERAVTAITDQVVANAVAIAKGTREVEGVPARKVSVIYNGLPAPAFDPVEPEHVDTALPLIVCVARLSENKGHRFLIEAAALLSRSGRPCTFVLVGDGAERPRLEEQASALGVDVRFLGFRVDTGGLLARADLVVLPSISEGLSNAVMEAMAAGRPIVATAVGGTPELLEGRGVLVPPADPAALAEGVVRLLDDPGLALSLGNAARAWARKNLDMDVVAEEHLVLYRRLLRARRAR</sequence>
<dbReference type="InterPro" id="IPR028098">
    <property type="entry name" value="Glyco_trans_4-like_N"/>
</dbReference>
<proteinExistence type="predicted"/>
<dbReference type="Proteomes" id="UP000576393">
    <property type="component" value="Unassembled WGS sequence"/>
</dbReference>
<dbReference type="Pfam" id="PF13439">
    <property type="entry name" value="Glyco_transf_4"/>
    <property type="match status" value="1"/>
</dbReference>
<dbReference type="PANTHER" id="PTHR12526:SF635">
    <property type="entry name" value="GLYCOSYL TRANSFERASE GROUP 1"/>
    <property type="match status" value="1"/>
</dbReference>
<protein>
    <submittedName>
        <fullName evidence="4">Glycosyltransferase involved in cell wall biosynthesis</fullName>
    </submittedName>
</protein>
<dbReference type="GO" id="GO:0016757">
    <property type="term" value="F:glycosyltransferase activity"/>
    <property type="evidence" value="ECO:0007669"/>
    <property type="project" value="UniProtKB-KW"/>
</dbReference>
<dbReference type="AlphaFoldDB" id="A0A852V1K2"/>
<dbReference type="Pfam" id="PF13692">
    <property type="entry name" value="Glyco_trans_1_4"/>
    <property type="match status" value="1"/>
</dbReference>
<dbReference type="PANTHER" id="PTHR12526">
    <property type="entry name" value="GLYCOSYLTRANSFERASE"/>
    <property type="match status" value="1"/>
</dbReference>
<keyword evidence="5" id="KW-1185">Reference proteome</keyword>
<evidence type="ECO:0000313" key="5">
    <source>
        <dbReference type="Proteomes" id="UP000576393"/>
    </source>
</evidence>
<accession>A0A852V1K2</accession>
<evidence type="ECO:0000259" key="3">
    <source>
        <dbReference type="Pfam" id="PF13439"/>
    </source>
</evidence>
<organism evidence="4 5">
    <name type="scientific">Streptosporangium sandarakinum</name>
    <dbReference type="NCBI Taxonomy" id="1260955"/>
    <lineage>
        <taxon>Bacteria</taxon>
        <taxon>Bacillati</taxon>
        <taxon>Actinomycetota</taxon>
        <taxon>Actinomycetes</taxon>
        <taxon>Streptosporangiales</taxon>
        <taxon>Streptosporangiaceae</taxon>
        <taxon>Streptosporangium</taxon>
    </lineage>
</organism>
<keyword evidence="2 4" id="KW-0808">Transferase</keyword>
<dbReference type="RefSeq" id="WP_179827265.1">
    <property type="nucleotide sequence ID" value="NZ_JACCCO010000003.1"/>
</dbReference>
<evidence type="ECO:0000313" key="4">
    <source>
        <dbReference type="EMBL" id="NYF43642.1"/>
    </source>
</evidence>